<protein>
    <submittedName>
        <fullName evidence="1">Uncharacterized protein</fullName>
    </submittedName>
</protein>
<dbReference type="HOGENOM" id="CLU_1233632_0_0_6"/>
<organism evidence="1 2">
    <name type="scientific">Thiomicrospira cyclica (strain DSM 14477 / JCM 11371 / ALM1)</name>
    <name type="common">Thioalkalimicrobium cyclicum</name>
    <dbReference type="NCBI Taxonomy" id="717773"/>
    <lineage>
        <taxon>Bacteria</taxon>
        <taxon>Pseudomonadati</taxon>
        <taxon>Pseudomonadota</taxon>
        <taxon>Gammaproteobacteria</taxon>
        <taxon>Thiotrichales</taxon>
        <taxon>Piscirickettsiaceae</taxon>
        <taxon>Thiomicrospira</taxon>
    </lineage>
</organism>
<dbReference type="Proteomes" id="UP000009232">
    <property type="component" value="Chromosome"/>
</dbReference>
<proteinExistence type="predicted"/>
<name>F6DCW5_THICA</name>
<keyword evidence="2" id="KW-1185">Reference proteome</keyword>
<reference evidence="1 2" key="1">
    <citation type="submission" date="2011-05" db="EMBL/GenBank/DDBJ databases">
        <title>Complete sequence of Thioalkalimicrobium cyclicum ALM1.</title>
        <authorList>
            <consortium name="US DOE Joint Genome Institute"/>
            <person name="Lucas S."/>
            <person name="Han J."/>
            <person name="Lapidus A."/>
            <person name="Cheng J.-F."/>
            <person name="Goodwin L."/>
            <person name="Pitluck S."/>
            <person name="Peters L."/>
            <person name="Mikhailova N."/>
            <person name="Davenport K."/>
            <person name="Han C."/>
            <person name="Tapia R."/>
            <person name="Land M."/>
            <person name="Hauser L."/>
            <person name="Kyrpides N."/>
            <person name="Ivanova N."/>
            <person name="Pagani I."/>
            <person name="Kappler U."/>
            <person name="Woyke T."/>
        </authorList>
    </citation>
    <scope>NUCLEOTIDE SEQUENCE [LARGE SCALE GENOMIC DNA]</scope>
    <source>
        <strain evidence="2">DSM 14477 / JCM 11371 / ALM1</strain>
    </source>
</reference>
<dbReference type="AlphaFoldDB" id="F6DCW5"/>
<dbReference type="EMBL" id="CP002776">
    <property type="protein sequence ID" value="AEG31701.1"/>
    <property type="molecule type" value="Genomic_DNA"/>
</dbReference>
<gene>
    <name evidence="1" type="ordered locus">Thicy_0934</name>
</gene>
<dbReference type="OrthoDB" id="5782846at2"/>
<sequence length="223" mass="25423">MFNNPFNNLDTLRNNVYWINPARISFYVPKSSFPYVVKRRVNKTRFSLVSKFFDQPLPFIISEQAFSDIRQPVESVVRYQIISDFIQNIDNYEQSIWFKKLVTDLHQKGEARHKKLSMTNLDEVHAFFNGYVIALYESLIADGFDLSKGKDVAKVYIDADGDILKGESGFHRFAIARIVGIKKMPVRVQGVHALWADGVTAKKPLAAKIDQYFSCLGVSASSS</sequence>
<dbReference type="STRING" id="717773.Thicy_0934"/>
<evidence type="ECO:0000313" key="1">
    <source>
        <dbReference type="EMBL" id="AEG31701.1"/>
    </source>
</evidence>
<accession>F6DCW5</accession>
<dbReference type="KEGG" id="tcy:Thicy_0934"/>
<evidence type="ECO:0000313" key="2">
    <source>
        <dbReference type="Proteomes" id="UP000009232"/>
    </source>
</evidence>
<dbReference type="RefSeq" id="WP_013835479.1">
    <property type="nucleotide sequence ID" value="NC_015581.1"/>
</dbReference>
<dbReference type="eggNOG" id="ENOG5031YDQ">
    <property type="taxonomic scope" value="Bacteria"/>
</dbReference>